<dbReference type="GO" id="GO:0033316">
    <property type="term" value="P:meiotic spindle assembly checkpoint signaling"/>
    <property type="evidence" value="ECO:0007669"/>
    <property type="project" value="TreeGrafter"/>
</dbReference>
<dbReference type="GO" id="GO:0004712">
    <property type="term" value="F:protein serine/threonine/tyrosine kinase activity"/>
    <property type="evidence" value="ECO:0007669"/>
    <property type="project" value="TreeGrafter"/>
</dbReference>
<evidence type="ECO:0000256" key="3">
    <source>
        <dbReference type="ARBA" id="ARBA00022741"/>
    </source>
</evidence>
<dbReference type="SUPFAM" id="SSF56112">
    <property type="entry name" value="Protein kinase-like (PK-like)"/>
    <property type="match status" value="1"/>
</dbReference>
<dbReference type="GO" id="GO:0005524">
    <property type="term" value="F:ATP binding"/>
    <property type="evidence" value="ECO:0007669"/>
    <property type="project" value="UniProtKB-UniRule"/>
</dbReference>
<dbReference type="PROSITE" id="PS00108">
    <property type="entry name" value="PROTEIN_KINASE_ST"/>
    <property type="match status" value="1"/>
</dbReference>
<proteinExistence type="predicted"/>
<sequence length="863" mass="92509">MAPPPRPRPPVSPNSHGRSLSELPPSSPKIASAERAASTVTIGASSYLSKHSVSSSHVRPASSLGHHSGSDGTDVSPPAAAGSYLGASASARAKLHPQAQGSTAFRNRFLCSGSNLSLNSSSSEQQHSSPDIASSSSATHSPPMLGQSLSSSTSGGNGANASYRLAPMGGALSRKNSVSMLASLAEDGQPAARAASLDIRREAVAARVAGQLNDPAVGRASLDERRVSPPRDRGERDMMIPYAHRRESSISRESGQETGGSSSSTHGGTTLVNGSIGGGVGGLKRSNSETITQGSLMQPPPPLQQQQQQQQHVARPGSGMGMYRDDPHQQQRPQVARIPSGQQQHAPPVMDVLPDQPPASASSAFQPFHDENAYDARAYARPAAPPTSAARPALTEVNRPYAPPVGAAPSTQPRPGAPLYGSASSHAGQKDYHVPLRDRSPGVAEATPSVTVQQQHYHSHQAYAHQHQQQQQQQYMQQPHMAVQMGQQVGFTPGAEHQTEKRQPKPIIVNGKAYHRAGILGRGGSSKVYRVMSASNELFALKRVDTRNDAESRASFINEITLLRKLTGKPEIIQLVDSEIQGKYVIMVMEAGETDLNTLLASHAGKPVSLNFIRYIWEQMLSAVQVIHDEAVVHSDLKPANFVLVKGRLKLIDFGISKAIAADTTNIGRDQQIGTANYMPPEALNDTGLGQGGKRLMKLGRAADVWSLGCILYQMVYGGAPFSHLRDIALKVAAISNPRHRIAFPDHAVPTGRRGEQLTEHRFKVGPDLLDTLKSCLRYDSKERATIPELLQQPFLRRSGDEATPAAAPSSRYPLINDQLMEAVIKCVADKVHKGEIRSELDIVDIAQGLMKQVRDVQDTLRS</sequence>
<feature type="compositionally biased region" description="Pro residues" evidence="7">
    <location>
        <begin position="1"/>
        <end position="12"/>
    </location>
</feature>
<evidence type="ECO:0000256" key="2">
    <source>
        <dbReference type="ARBA" id="ARBA00022679"/>
    </source>
</evidence>
<protein>
    <submittedName>
        <fullName evidence="9">Kinase-like domain-containing protein</fullName>
    </submittedName>
</protein>
<feature type="domain" description="Protein kinase" evidence="8">
    <location>
        <begin position="514"/>
        <end position="796"/>
    </location>
</feature>
<evidence type="ECO:0000256" key="7">
    <source>
        <dbReference type="SAM" id="MobiDB-lite"/>
    </source>
</evidence>
<dbReference type="GO" id="GO:0005634">
    <property type="term" value="C:nucleus"/>
    <property type="evidence" value="ECO:0007669"/>
    <property type="project" value="TreeGrafter"/>
</dbReference>
<dbReference type="InterPro" id="IPR008271">
    <property type="entry name" value="Ser/Thr_kinase_AS"/>
</dbReference>
<dbReference type="SMART" id="SM00220">
    <property type="entry name" value="S_TKc"/>
    <property type="match status" value="1"/>
</dbReference>
<dbReference type="GO" id="GO:0000776">
    <property type="term" value="C:kinetochore"/>
    <property type="evidence" value="ECO:0007669"/>
    <property type="project" value="TreeGrafter"/>
</dbReference>
<keyword evidence="3 6" id="KW-0547">Nucleotide-binding</keyword>
<dbReference type="InterPro" id="IPR011009">
    <property type="entry name" value="Kinase-like_dom_sf"/>
</dbReference>
<evidence type="ECO:0000313" key="9">
    <source>
        <dbReference type="EMBL" id="TNY21914.1"/>
    </source>
</evidence>
<feature type="compositionally biased region" description="Low complexity" evidence="7">
    <location>
        <begin position="259"/>
        <end position="270"/>
    </location>
</feature>
<evidence type="ECO:0000313" key="10">
    <source>
        <dbReference type="Proteomes" id="UP000311382"/>
    </source>
</evidence>
<feature type="binding site" evidence="6">
    <location>
        <position position="542"/>
    </location>
    <ligand>
        <name>ATP</name>
        <dbReference type="ChEBI" id="CHEBI:30616"/>
    </ligand>
</feature>
<evidence type="ECO:0000256" key="5">
    <source>
        <dbReference type="ARBA" id="ARBA00022840"/>
    </source>
</evidence>
<feature type="region of interest" description="Disordered" evidence="7">
    <location>
        <begin position="217"/>
        <end position="365"/>
    </location>
</feature>
<feature type="region of interest" description="Disordered" evidence="7">
    <location>
        <begin position="47"/>
        <end position="83"/>
    </location>
</feature>
<reference evidence="9 10" key="1">
    <citation type="submission" date="2019-03" db="EMBL/GenBank/DDBJ databases">
        <title>Rhodosporidium diobovatum UCD-FST 08-225 genome sequencing, assembly, and annotation.</title>
        <authorList>
            <person name="Fakankun I.U."/>
            <person name="Fristensky B."/>
            <person name="Levin D.B."/>
        </authorList>
    </citation>
    <scope>NUCLEOTIDE SEQUENCE [LARGE SCALE GENOMIC DNA]</scope>
    <source>
        <strain evidence="9 10">UCD-FST 08-225</strain>
    </source>
</reference>
<comment type="caution">
    <text evidence="9">The sequence shown here is derived from an EMBL/GenBank/DDBJ whole genome shotgun (WGS) entry which is preliminary data.</text>
</comment>
<dbReference type="CDD" id="cd14131">
    <property type="entry name" value="PKc_Mps1"/>
    <property type="match status" value="1"/>
</dbReference>
<dbReference type="PROSITE" id="PS50011">
    <property type="entry name" value="PROTEIN_KINASE_DOM"/>
    <property type="match status" value="1"/>
</dbReference>
<dbReference type="AlphaFoldDB" id="A0A5C5G0P1"/>
<feature type="region of interest" description="Disordered" evidence="7">
    <location>
        <begin position="116"/>
        <end position="161"/>
    </location>
</feature>
<keyword evidence="4 9" id="KW-0418">Kinase</keyword>
<dbReference type="Proteomes" id="UP000311382">
    <property type="component" value="Unassembled WGS sequence"/>
</dbReference>
<evidence type="ECO:0000256" key="1">
    <source>
        <dbReference type="ARBA" id="ARBA00022527"/>
    </source>
</evidence>
<dbReference type="EMBL" id="SOZI01000034">
    <property type="protein sequence ID" value="TNY21914.1"/>
    <property type="molecule type" value="Genomic_DNA"/>
</dbReference>
<keyword evidence="10" id="KW-1185">Reference proteome</keyword>
<dbReference type="STRING" id="5288.A0A5C5G0P1"/>
<dbReference type="Pfam" id="PF00069">
    <property type="entry name" value="Pkinase"/>
    <property type="match status" value="1"/>
</dbReference>
<keyword evidence="1" id="KW-0723">Serine/threonine-protein kinase</keyword>
<dbReference type="GO" id="GO:0007094">
    <property type="term" value="P:mitotic spindle assembly checkpoint signaling"/>
    <property type="evidence" value="ECO:0007669"/>
    <property type="project" value="TreeGrafter"/>
</dbReference>
<feature type="region of interest" description="Disordered" evidence="7">
    <location>
        <begin position="399"/>
        <end position="449"/>
    </location>
</feature>
<dbReference type="PROSITE" id="PS00107">
    <property type="entry name" value="PROTEIN_KINASE_ATP"/>
    <property type="match status" value="1"/>
</dbReference>
<dbReference type="InterPro" id="IPR000719">
    <property type="entry name" value="Prot_kinase_dom"/>
</dbReference>
<accession>A0A5C5G0P1</accession>
<keyword evidence="5 6" id="KW-0067">ATP-binding</keyword>
<dbReference type="Gene3D" id="3.30.200.20">
    <property type="entry name" value="Phosphorylase Kinase, domain 1"/>
    <property type="match status" value="1"/>
</dbReference>
<dbReference type="PANTHER" id="PTHR22974:SF21">
    <property type="entry name" value="DUAL SPECIFICITY PROTEIN KINASE TTK"/>
    <property type="match status" value="1"/>
</dbReference>
<feature type="compositionally biased region" description="Basic and acidic residues" evidence="7">
    <location>
        <begin position="221"/>
        <end position="250"/>
    </location>
</feature>
<dbReference type="OrthoDB" id="20524at2759"/>
<dbReference type="GO" id="GO:0034501">
    <property type="term" value="P:protein localization to kinetochore"/>
    <property type="evidence" value="ECO:0007669"/>
    <property type="project" value="TreeGrafter"/>
</dbReference>
<dbReference type="PANTHER" id="PTHR22974">
    <property type="entry name" value="MIXED LINEAGE PROTEIN KINASE"/>
    <property type="match status" value="1"/>
</dbReference>
<feature type="compositionally biased region" description="Low complexity" evidence="7">
    <location>
        <begin position="47"/>
        <end position="58"/>
    </location>
</feature>
<dbReference type="FunFam" id="1.10.510.10:FF:000224">
    <property type="entry name" value="serine/threonine-protein kinase mph1 isoform X1"/>
    <property type="match status" value="1"/>
</dbReference>
<dbReference type="Gene3D" id="1.10.510.10">
    <property type="entry name" value="Transferase(Phosphotransferase) domain 1"/>
    <property type="match status" value="1"/>
</dbReference>
<feature type="region of interest" description="Disordered" evidence="7">
    <location>
        <begin position="1"/>
        <end position="35"/>
    </location>
</feature>
<evidence type="ECO:0000256" key="6">
    <source>
        <dbReference type="PROSITE-ProRule" id="PRU10141"/>
    </source>
</evidence>
<evidence type="ECO:0000259" key="8">
    <source>
        <dbReference type="PROSITE" id="PS50011"/>
    </source>
</evidence>
<keyword evidence="2" id="KW-0808">Transferase</keyword>
<gene>
    <name evidence="9" type="ORF">DMC30DRAFT_177046</name>
</gene>
<organism evidence="9 10">
    <name type="scientific">Rhodotorula diobovata</name>
    <dbReference type="NCBI Taxonomy" id="5288"/>
    <lineage>
        <taxon>Eukaryota</taxon>
        <taxon>Fungi</taxon>
        <taxon>Dikarya</taxon>
        <taxon>Basidiomycota</taxon>
        <taxon>Pucciniomycotina</taxon>
        <taxon>Microbotryomycetes</taxon>
        <taxon>Sporidiobolales</taxon>
        <taxon>Sporidiobolaceae</taxon>
        <taxon>Rhodotorula</taxon>
    </lineage>
</organism>
<name>A0A5C5G0P1_9BASI</name>
<dbReference type="GO" id="GO:0098813">
    <property type="term" value="P:nuclear chromosome segregation"/>
    <property type="evidence" value="ECO:0007669"/>
    <property type="project" value="UniProtKB-ARBA"/>
</dbReference>
<dbReference type="FunFam" id="3.30.200.20:FF:000131">
    <property type="entry name" value="Dual specificity protein kinase TTK"/>
    <property type="match status" value="1"/>
</dbReference>
<dbReference type="InterPro" id="IPR017441">
    <property type="entry name" value="Protein_kinase_ATP_BS"/>
</dbReference>
<dbReference type="GO" id="GO:0004674">
    <property type="term" value="F:protein serine/threonine kinase activity"/>
    <property type="evidence" value="ECO:0007669"/>
    <property type="project" value="UniProtKB-KW"/>
</dbReference>
<feature type="compositionally biased region" description="Basic and acidic residues" evidence="7">
    <location>
        <begin position="428"/>
        <end position="440"/>
    </location>
</feature>
<dbReference type="InterPro" id="IPR027084">
    <property type="entry name" value="Mps1_cat"/>
</dbReference>
<evidence type="ECO:0000256" key="4">
    <source>
        <dbReference type="ARBA" id="ARBA00022777"/>
    </source>
</evidence>